<evidence type="ECO:0000313" key="2">
    <source>
        <dbReference type="Proteomes" id="UP000824533"/>
    </source>
</evidence>
<sequence length="308" mass="34632">MDCCNYGEYRTHGQYGAGAGWEGYGGYAPLPYAPYAHSYYAPHAHDPYARYYRYDYPGHHVHHAEHVMPMEYGVYASKEARVRRSLARRDQRVHIPAQHLPLPPTPPLDCGLSGRGSGYSEPQMWPHYQMGVIGSGMGWNGAHAVSGGWSSHGSCSREHMRYPDCRSIKAPPTHVQSPMNHSDERSTPYHLYEEPTLNGDGPKHGNAPEFRATNVENARAVRERYSDSRRTPPVEKRPPVVPLPAFQQAFGSTEIGKFAEAFSRTEVALEDVSGDNFMFDTFSEWDGPNEPQWSSQPASKEIKCEDTF</sequence>
<proteinExistence type="predicted"/>
<dbReference type="Proteomes" id="UP000824533">
    <property type="component" value="Linkage Group LG07"/>
</dbReference>
<name>A0ACC1D7U2_9NEOP</name>
<protein>
    <submittedName>
        <fullName evidence="1">Uncharacterized protein</fullName>
    </submittedName>
</protein>
<gene>
    <name evidence="1" type="ORF">K1T71_004476</name>
</gene>
<organism evidence="1 2">
    <name type="scientific">Dendrolimus kikuchii</name>
    <dbReference type="NCBI Taxonomy" id="765133"/>
    <lineage>
        <taxon>Eukaryota</taxon>
        <taxon>Metazoa</taxon>
        <taxon>Ecdysozoa</taxon>
        <taxon>Arthropoda</taxon>
        <taxon>Hexapoda</taxon>
        <taxon>Insecta</taxon>
        <taxon>Pterygota</taxon>
        <taxon>Neoptera</taxon>
        <taxon>Endopterygota</taxon>
        <taxon>Lepidoptera</taxon>
        <taxon>Glossata</taxon>
        <taxon>Ditrysia</taxon>
        <taxon>Bombycoidea</taxon>
        <taxon>Lasiocampidae</taxon>
        <taxon>Dendrolimus</taxon>
    </lineage>
</organism>
<reference evidence="1 2" key="1">
    <citation type="journal article" date="2021" name="Front. Genet.">
        <title>Chromosome-Level Genome Assembly Reveals Significant Gene Expansion in the Toll and IMD Signaling Pathways of Dendrolimus kikuchii.</title>
        <authorList>
            <person name="Zhou J."/>
            <person name="Wu P."/>
            <person name="Xiong Z."/>
            <person name="Liu N."/>
            <person name="Zhao N."/>
            <person name="Ji M."/>
            <person name="Qiu Y."/>
            <person name="Yang B."/>
        </authorList>
    </citation>
    <scope>NUCLEOTIDE SEQUENCE [LARGE SCALE GENOMIC DNA]</scope>
    <source>
        <strain evidence="1">Ann1</strain>
    </source>
</reference>
<evidence type="ECO:0000313" key="1">
    <source>
        <dbReference type="EMBL" id="KAJ0179885.1"/>
    </source>
</evidence>
<comment type="caution">
    <text evidence="1">The sequence shown here is derived from an EMBL/GenBank/DDBJ whole genome shotgun (WGS) entry which is preliminary data.</text>
</comment>
<keyword evidence="2" id="KW-1185">Reference proteome</keyword>
<accession>A0ACC1D7U2</accession>
<dbReference type="EMBL" id="CM034393">
    <property type="protein sequence ID" value="KAJ0179885.1"/>
    <property type="molecule type" value="Genomic_DNA"/>
</dbReference>